<dbReference type="RefSeq" id="WP_130243995.1">
    <property type="nucleotide sequence ID" value="NZ_PPUZ01000004.1"/>
</dbReference>
<feature type="domain" description="Response receiver" evidence="1">
    <location>
        <begin position="14"/>
        <end position="183"/>
    </location>
</feature>
<protein>
    <recommendedName>
        <fullName evidence="1">Response receiver domain-containing protein</fullName>
    </recommendedName>
</protein>
<name>A0A4Q7EMJ8_9GAMM</name>
<evidence type="ECO:0000259" key="1">
    <source>
        <dbReference type="Pfam" id="PF19192"/>
    </source>
</evidence>
<evidence type="ECO:0000313" key="2">
    <source>
        <dbReference type="EMBL" id="RZM84938.1"/>
    </source>
</evidence>
<dbReference type="EMBL" id="PPUZ01000004">
    <property type="protein sequence ID" value="RZM84938.1"/>
    <property type="molecule type" value="Genomic_DNA"/>
</dbReference>
<proteinExistence type="predicted"/>
<dbReference type="Proteomes" id="UP000292345">
    <property type="component" value="Unassembled WGS sequence"/>
</dbReference>
<sequence>MSFRDKSNEIANEFLQTVVFLDDKAYGTTDQADINHDFDVKSVVKSFAQNKKVCSVFQPEIENDIHLFTEIAQKADVVVLDWRITIDLDDNDELDDEDDAEVNDPNGHYTKQIINKLLESKCSQNSLKLIVIYTGNPELQEIANSILQSLQGAGIGGFSINQNDECSINSHSCKILVRAKSNGGNNRGQHAPELREKSVNYEELPEFINSEFAKMTNGLLSNFALKALTAIRENSFQIINIFSKNLDYAYLANQSLLINNHDANELLVDLIGDTFVSILRANDANSLLDTELINTWLEDNLQAQEQRKRSNAGQFEDSTFAVPVATALDLLSSCNDVQEKFVDALADLENLSRKNVEKNYKAYAFDIFSDSQGNGSHQEYAKLCQHKNLIHSEGYIPFLSLGTVVKSTHDGKYFVCIQQRCDSVRIANGDIRRFLFISLDLVENNRPFDFITPNGEKLYLNRKTYDLKTIKFLASDDGSVRAERDQGTLIFKQFHQKEDRLESFEYLFELKELYAQRIVDDYSSGLSRVGLDEPEWVRLSKR</sequence>
<organism evidence="2 3">
    <name type="scientific">Pseudoalteromonas rubra</name>
    <dbReference type="NCBI Taxonomy" id="43658"/>
    <lineage>
        <taxon>Bacteria</taxon>
        <taxon>Pseudomonadati</taxon>
        <taxon>Pseudomonadota</taxon>
        <taxon>Gammaproteobacteria</taxon>
        <taxon>Alteromonadales</taxon>
        <taxon>Pseudoalteromonadaceae</taxon>
        <taxon>Pseudoalteromonas</taxon>
    </lineage>
</organism>
<accession>A0A4Q7EMJ8</accession>
<evidence type="ECO:0000313" key="3">
    <source>
        <dbReference type="Proteomes" id="UP000292345"/>
    </source>
</evidence>
<dbReference type="AlphaFoldDB" id="A0A4Q7EMJ8"/>
<gene>
    <name evidence="2" type="ORF">C3B51_02085</name>
</gene>
<dbReference type="InterPro" id="IPR043834">
    <property type="entry name" value="REC"/>
</dbReference>
<reference evidence="2 3" key="1">
    <citation type="submission" date="2018-01" db="EMBL/GenBank/DDBJ databases">
        <title>Co-occurrence of chitin degradation, pigmentation and bioactivity in marine Pseudoalteromonas.</title>
        <authorList>
            <person name="Paulsen S."/>
            <person name="Gram L."/>
            <person name="Machado H."/>
        </authorList>
    </citation>
    <scope>NUCLEOTIDE SEQUENCE [LARGE SCALE GENOMIC DNA]</scope>
    <source>
        <strain evidence="2 3">S1946</strain>
    </source>
</reference>
<comment type="caution">
    <text evidence="2">The sequence shown here is derived from an EMBL/GenBank/DDBJ whole genome shotgun (WGS) entry which is preliminary data.</text>
</comment>
<dbReference type="Pfam" id="PF19192">
    <property type="entry name" value="Response_reg_2"/>
    <property type="match status" value="1"/>
</dbReference>